<keyword evidence="2" id="KW-1185">Reference proteome</keyword>
<reference evidence="1 2" key="1">
    <citation type="journal article" date="2019" name="Nat. Ecol. Evol.">
        <title>Megaphylogeny resolves global patterns of mushroom evolution.</title>
        <authorList>
            <person name="Varga T."/>
            <person name="Krizsan K."/>
            <person name="Foldi C."/>
            <person name="Dima B."/>
            <person name="Sanchez-Garcia M."/>
            <person name="Sanchez-Ramirez S."/>
            <person name="Szollosi G.J."/>
            <person name="Szarkandi J.G."/>
            <person name="Papp V."/>
            <person name="Albert L."/>
            <person name="Andreopoulos W."/>
            <person name="Angelini C."/>
            <person name="Antonin V."/>
            <person name="Barry K.W."/>
            <person name="Bougher N.L."/>
            <person name="Buchanan P."/>
            <person name="Buyck B."/>
            <person name="Bense V."/>
            <person name="Catcheside P."/>
            <person name="Chovatia M."/>
            <person name="Cooper J."/>
            <person name="Damon W."/>
            <person name="Desjardin D."/>
            <person name="Finy P."/>
            <person name="Geml J."/>
            <person name="Haridas S."/>
            <person name="Hughes K."/>
            <person name="Justo A."/>
            <person name="Karasinski D."/>
            <person name="Kautmanova I."/>
            <person name="Kiss B."/>
            <person name="Kocsube S."/>
            <person name="Kotiranta H."/>
            <person name="LaButti K.M."/>
            <person name="Lechner B.E."/>
            <person name="Liimatainen K."/>
            <person name="Lipzen A."/>
            <person name="Lukacs Z."/>
            <person name="Mihaltcheva S."/>
            <person name="Morgado L.N."/>
            <person name="Niskanen T."/>
            <person name="Noordeloos M.E."/>
            <person name="Ohm R.A."/>
            <person name="Ortiz-Santana B."/>
            <person name="Ovrebo C."/>
            <person name="Racz N."/>
            <person name="Riley R."/>
            <person name="Savchenko A."/>
            <person name="Shiryaev A."/>
            <person name="Soop K."/>
            <person name="Spirin V."/>
            <person name="Szebenyi C."/>
            <person name="Tomsovsky M."/>
            <person name="Tulloss R.E."/>
            <person name="Uehling J."/>
            <person name="Grigoriev I.V."/>
            <person name="Vagvolgyi C."/>
            <person name="Papp T."/>
            <person name="Martin F.M."/>
            <person name="Miettinen O."/>
            <person name="Hibbett D.S."/>
            <person name="Nagy L.G."/>
        </authorList>
    </citation>
    <scope>NUCLEOTIDE SEQUENCE [LARGE SCALE GENOMIC DNA]</scope>
    <source>
        <strain evidence="1 2">CBS 962.96</strain>
    </source>
</reference>
<evidence type="ECO:0000313" key="1">
    <source>
        <dbReference type="EMBL" id="THV00513.1"/>
    </source>
</evidence>
<dbReference type="OrthoDB" id="408954at2759"/>
<organism evidence="1 2">
    <name type="scientific">Dendrothele bispora (strain CBS 962.96)</name>
    <dbReference type="NCBI Taxonomy" id="1314807"/>
    <lineage>
        <taxon>Eukaryota</taxon>
        <taxon>Fungi</taxon>
        <taxon>Dikarya</taxon>
        <taxon>Basidiomycota</taxon>
        <taxon>Agaricomycotina</taxon>
        <taxon>Agaricomycetes</taxon>
        <taxon>Agaricomycetidae</taxon>
        <taxon>Agaricales</taxon>
        <taxon>Agaricales incertae sedis</taxon>
        <taxon>Dendrothele</taxon>
    </lineage>
</organism>
<sequence length="151" mass="17223">MSEVPPASGPSSSSSSPFMTDVMALRPMPAIHGHPSRSTTDLICSEDPRGTQRFIIDTWQYFLHRFMHVNKWFYKHFHSPIGGIRSGLAWCGSRRTVDGRCGYKLPFDPLQLMSGNNADYHDIHHQQIGIKSNFAQPFFMHWDVLLGTRMT</sequence>
<name>A0A4S8MD91_DENBC</name>
<dbReference type="PANTHER" id="PTHR11863">
    <property type="entry name" value="STEROL DESATURASE"/>
    <property type="match status" value="1"/>
</dbReference>
<dbReference type="AlphaFoldDB" id="A0A4S8MD91"/>
<dbReference type="Proteomes" id="UP000297245">
    <property type="component" value="Unassembled WGS sequence"/>
</dbReference>
<dbReference type="EMBL" id="ML179102">
    <property type="protein sequence ID" value="THV00513.1"/>
    <property type="molecule type" value="Genomic_DNA"/>
</dbReference>
<proteinExistence type="predicted"/>
<evidence type="ECO:0008006" key="3">
    <source>
        <dbReference type="Google" id="ProtNLM"/>
    </source>
</evidence>
<protein>
    <recommendedName>
        <fullName evidence="3">Fatty acid hydroxylase domain-containing protein</fullName>
    </recommendedName>
</protein>
<evidence type="ECO:0000313" key="2">
    <source>
        <dbReference type="Proteomes" id="UP000297245"/>
    </source>
</evidence>
<dbReference type="InterPro" id="IPR050307">
    <property type="entry name" value="Sterol_Desaturase_Related"/>
</dbReference>
<gene>
    <name evidence="1" type="ORF">K435DRAFT_963942</name>
</gene>
<accession>A0A4S8MD91</accession>